<feature type="domain" description="Enoyl reductase (ER)" evidence="6">
    <location>
        <begin position="14"/>
        <end position="344"/>
    </location>
</feature>
<gene>
    <name evidence="7" type="ORF">DM01DRAFT_328179</name>
</gene>
<dbReference type="Proteomes" id="UP000242146">
    <property type="component" value="Unassembled WGS sequence"/>
</dbReference>
<proteinExistence type="inferred from homology"/>
<dbReference type="InterPro" id="IPR002328">
    <property type="entry name" value="ADH_Zn_CS"/>
</dbReference>
<keyword evidence="4" id="KW-0560">Oxidoreductase</keyword>
<comment type="caution">
    <text evidence="7">The sequence shown here is derived from an EMBL/GenBank/DDBJ whole genome shotgun (WGS) entry which is preliminary data.</text>
</comment>
<protein>
    <submittedName>
        <fullName evidence="7">GroES-like protein</fullName>
    </submittedName>
</protein>
<dbReference type="InterPro" id="IPR036291">
    <property type="entry name" value="NAD(P)-bd_dom_sf"/>
</dbReference>
<comment type="similarity">
    <text evidence="5">Belongs to the zinc-containing alcohol dehydrogenase family.</text>
</comment>
<evidence type="ECO:0000256" key="5">
    <source>
        <dbReference type="RuleBase" id="RU361277"/>
    </source>
</evidence>
<dbReference type="Pfam" id="PF00107">
    <property type="entry name" value="ADH_zinc_N"/>
    <property type="match status" value="1"/>
</dbReference>
<dbReference type="GO" id="GO:0016616">
    <property type="term" value="F:oxidoreductase activity, acting on the CH-OH group of donors, NAD or NADP as acceptor"/>
    <property type="evidence" value="ECO:0007669"/>
    <property type="project" value="InterPro"/>
</dbReference>
<evidence type="ECO:0000256" key="3">
    <source>
        <dbReference type="ARBA" id="ARBA00022833"/>
    </source>
</evidence>
<reference evidence="7 8" key="1">
    <citation type="submission" date="2016-07" db="EMBL/GenBank/DDBJ databases">
        <title>Pervasive Adenine N6-methylation of Active Genes in Fungi.</title>
        <authorList>
            <consortium name="DOE Joint Genome Institute"/>
            <person name="Mondo S.J."/>
            <person name="Dannebaum R.O."/>
            <person name="Kuo R.C."/>
            <person name="Labutti K."/>
            <person name="Haridas S."/>
            <person name="Kuo A."/>
            <person name="Salamov A."/>
            <person name="Ahrendt S.R."/>
            <person name="Lipzen A."/>
            <person name="Sullivan W."/>
            <person name="Andreopoulos W.B."/>
            <person name="Clum A."/>
            <person name="Lindquist E."/>
            <person name="Daum C."/>
            <person name="Ramamoorthy G.K."/>
            <person name="Gryganskyi A."/>
            <person name="Culley D."/>
            <person name="Magnuson J.K."/>
            <person name="James T.Y."/>
            <person name="O'Malley M.A."/>
            <person name="Stajich J.E."/>
            <person name="Spatafora J.W."/>
            <person name="Visel A."/>
            <person name="Grigoriev I.V."/>
        </authorList>
    </citation>
    <scope>NUCLEOTIDE SEQUENCE [LARGE SCALE GENOMIC DNA]</scope>
    <source>
        <strain evidence="7 8">NRRL 3301</strain>
    </source>
</reference>
<organism evidence="7 8">
    <name type="scientific">Hesseltinella vesiculosa</name>
    <dbReference type="NCBI Taxonomy" id="101127"/>
    <lineage>
        <taxon>Eukaryota</taxon>
        <taxon>Fungi</taxon>
        <taxon>Fungi incertae sedis</taxon>
        <taxon>Mucoromycota</taxon>
        <taxon>Mucoromycotina</taxon>
        <taxon>Mucoromycetes</taxon>
        <taxon>Mucorales</taxon>
        <taxon>Cunninghamellaceae</taxon>
        <taxon>Hesseltinella</taxon>
    </lineage>
</organism>
<dbReference type="PANTHER" id="PTHR42683">
    <property type="entry name" value="ALDEHYDE REDUCTASE"/>
    <property type="match status" value="1"/>
</dbReference>
<dbReference type="Pfam" id="PF08240">
    <property type="entry name" value="ADH_N"/>
    <property type="match status" value="1"/>
</dbReference>
<evidence type="ECO:0000313" key="8">
    <source>
        <dbReference type="Proteomes" id="UP000242146"/>
    </source>
</evidence>
<dbReference type="OrthoDB" id="1879366at2759"/>
<dbReference type="SMART" id="SM00829">
    <property type="entry name" value="PKS_ER"/>
    <property type="match status" value="1"/>
</dbReference>
<dbReference type="AlphaFoldDB" id="A0A1X2GAL2"/>
<dbReference type="STRING" id="101127.A0A1X2GAL2"/>
<dbReference type="FunFam" id="3.40.50.720:FF:000022">
    <property type="entry name" value="Cinnamyl alcohol dehydrogenase"/>
    <property type="match status" value="1"/>
</dbReference>
<dbReference type="InterPro" id="IPR020843">
    <property type="entry name" value="ER"/>
</dbReference>
<comment type="cofactor">
    <cofactor evidence="1 5">
        <name>Zn(2+)</name>
        <dbReference type="ChEBI" id="CHEBI:29105"/>
    </cofactor>
</comment>
<evidence type="ECO:0000256" key="4">
    <source>
        <dbReference type="ARBA" id="ARBA00023002"/>
    </source>
</evidence>
<dbReference type="InterPro" id="IPR011032">
    <property type="entry name" value="GroES-like_sf"/>
</dbReference>
<dbReference type="EMBL" id="MCGT01000027">
    <property type="protein sequence ID" value="ORX49162.1"/>
    <property type="molecule type" value="Genomic_DNA"/>
</dbReference>
<dbReference type="SUPFAM" id="SSF51735">
    <property type="entry name" value="NAD(P)-binding Rossmann-fold domains"/>
    <property type="match status" value="1"/>
</dbReference>
<keyword evidence="2 5" id="KW-0479">Metal-binding</keyword>
<dbReference type="InterPro" id="IPR047109">
    <property type="entry name" value="CAD-like"/>
</dbReference>
<keyword evidence="3 5" id="KW-0862">Zinc</keyword>
<name>A0A1X2GAL2_9FUNG</name>
<dbReference type="SUPFAM" id="SSF50129">
    <property type="entry name" value="GroES-like"/>
    <property type="match status" value="1"/>
</dbReference>
<dbReference type="PROSITE" id="PS00059">
    <property type="entry name" value="ADH_ZINC"/>
    <property type="match status" value="1"/>
</dbReference>
<dbReference type="InterPro" id="IPR013154">
    <property type="entry name" value="ADH-like_N"/>
</dbReference>
<sequence>MSADTFHGWAVHSKDEPMKWTELPLKEFDADAVEMKVTHCGICGSDIHTMDSGWGPTPYPCVTGHEITGTITRVGENVKKFKVGDRAGVGAQSGSCLDCEDCKRGDEHLCSKRVGTYASFWPNGDKSFGGYADKWRGHQHFVFKIPETMTNETAATFFCAGVTTYSPLKRHNVTKGSRVGVKGIGGLGHFAVMWAKAMGAEVTALSTSDRKREDAKNLGCSDYVVLSDKEGMKSRFDTFTHIIDCSYAERNNFTEIFSLLRNNGTYIVVGIPEQPLDGIPAMLIAAKQITFVGSFIGSPAAIEDMLKFADEHKVRPWLNKWKMSDAPAAVKAFREGKPRYRFVLENDQ</sequence>
<keyword evidence="8" id="KW-1185">Reference proteome</keyword>
<dbReference type="Gene3D" id="3.40.50.720">
    <property type="entry name" value="NAD(P)-binding Rossmann-like Domain"/>
    <property type="match status" value="1"/>
</dbReference>
<dbReference type="Gene3D" id="3.90.180.10">
    <property type="entry name" value="Medium-chain alcohol dehydrogenases, catalytic domain"/>
    <property type="match status" value="1"/>
</dbReference>
<evidence type="ECO:0000259" key="6">
    <source>
        <dbReference type="SMART" id="SM00829"/>
    </source>
</evidence>
<dbReference type="GO" id="GO:0008270">
    <property type="term" value="F:zinc ion binding"/>
    <property type="evidence" value="ECO:0007669"/>
    <property type="project" value="InterPro"/>
</dbReference>
<dbReference type="CDD" id="cd05283">
    <property type="entry name" value="CAD1"/>
    <property type="match status" value="1"/>
</dbReference>
<evidence type="ECO:0000256" key="1">
    <source>
        <dbReference type="ARBA" id="ARBA00001947"/>
    </source>
</evidence>
<evidence type="ECO:0000256" key="2">
    <source>
        <dbReference type="ARBA" id="ARBA00022723"/>
    </source>
</evidence>
<evidence type="ECO:0000313" key="7">
    <source>
        <dbReference type="EMBL" id="ORX49162.1"/>
    </source>
</evidence>
<dbReference type="InterPro" id="IPR013149">
    <property type="entry name" value="ADH-like_C"/>
</dbReference>
<accession>A0A1X2GAL2</accession>